<comment type="caution">
    <text evidence="2">The sequence shown here is derived from an EMBL/GenBank/DDBJ whole genome shotgun (WGS) entry which is preliminary data.</text>
</comment>
<dbReference type="EMBL" id="JBHUMD010000027">
    <property type="protein sequence ID" value="MFD2603080.1"/>
    <property type="molecule type" value="Genomic_DNA"/>
</dbReference>
<proteinExistence type="predicted"/>
<evidence type="ECO:0008006" key="4">
    <source>
        <dbReference type="Google" id="ProtNLM"/>
    </source>
</evidence>
<accession>A0ABW5NW30</accession>
<dbReference type="Proteomes" id="UP001597480">
    <property type="component" value="Unassembled WGS sequence"/>
</dbReference>
<reference evidence="3" key="1">
    <citation type="journal article" date="2019" name="Int. J. Syst. Evol. Microbiol.">
        <title>The Global Catalogue of Microorganisms (GCM) 10K type strain sequencing project: providing services to taxonomists for standard genome sequencing and annotation.</title>
        <authorList>
            <consortium name="The Broad Institute Genomics Platform"/>
            <consortium name="The Broad Institute Genome Sequencing Center for Infectious Disease"/>
            <person name="Wu L."/>
            <person name="Ma J."/>
        </authorList>
    </citation>
    <scope>NUCLEOTIDE SEQUENCE [LARGE SCALE GENOMIC DNA]</scope>
    <source>
        <strain evidence="3">KCTC 42107</strain>
    </source>
</reference>
<gene>
    <name evidence="2" type="ORF">ACFSR3_13525</name>
</gene>
<feature type="signal peptide" evidence="1">
    <location>
        <begin position="1"/>
        <end position="20"/>
    </location>
</feature>
<organism evidence="2 3">
    <name type="scientific">Flavobacterium suzhouense</name>
    <dbReference type="NCBI Taxonomy" id="1529638"/>
    <lineage>
        <taxon>Bacteria</taxon>
        <taxon>Pseudomonadati</taxon>
        <taxon>Bacteroidota</taxon>
        <taxon>Flavobacteriia</taxon>
        <taxon>Flavobacteriales</taxon>
        <taxon>Flavobacteriaceae</taxon>
        <taxon>Flavobacterium</taxon>
    </lineage>
</organism>
<keyword evidence="1" id="KW-0732">Signal</keyword>
<evidence type="ECO:0000313" key="2">
    <source>
        <dbReference type="EMBL" id="MFD2603080.1"/>
    </source>
</evidence>
<dbReference type="RefSeq" id="WP_379821686.1">
    <property type="nucleotide sequence ID" value="NZ_JBHUMD010000027.1"/>
</dbReference>
<evidence type="ECO:0000256" key="1">
    <source>
        <dbReference type="SAM" id="SignalP"/>
    </source>
</evidence>
<feature type="chain" id="PRO_5046362229" description="LTXXQ motif family protein" evidence="1">
    <location>
        <begin position="21"/>
        <end position="123"/>
    </location>
</feature>
<sequence>MKKIVALFVVMLAFGLNANAQQKKAVATKPAANQEALSKKAAFSEAAIKDVNTLSEFVKLNADQKVKLKGLFEQKHMDLAQDLSSERKAVLADYVEAQMKSYLEPAQVAKVEGNAQLMNILTH</sequence>
<protein>
    <recommendedName>
        <fullName evidence="4">LTXXQ motif family protein</fullName>
    </recommendedName>
</protein>
<keyword evidence="3" id="KW-1185">Reference proteome</keyword>
<name>A0ABW5NW30_9FLAO</name>
<evidence type="ECO:0000313" key="3">
    <source>
        <dbReference type="Proteomes" id="UP001597480"/>
    </source>
</evidence>